<sequence>MYTFQVKDLFPHAGRRQQIAALSFTPIQITSSRSLVRAAALEKEEFHRYFTCQLPSVNLSLINDCDGCDMADGTIETERVQRANV</sequence>
<comment type="caution">
    <text evidence="1">The sequence shown here is derived from an EMBL/GenBank/DDBJ whole genome shotgun (WGS) entry which is preliminary data.</text>
</comment>
<reference evidence="1 2" key="1">
    <citation type="journal article" date="2022" name="bioRxiv">
        <title>The genome of the oomycete Peronosclerospora sorghi, a cosmopolitan pathogen of maize and sorghum, is inflated with dispersed pseudogenes.</title>
        <authorList>
            <person name="Fletcher K."/>
            <person name="Martin F."/>
            <person name="Isakeit T."/>
            <person name="Cavanaugh K."/>
            <person name="Magill C."/>
            <person name="Michelmore R."/>
        </authorList>
    </citation>
    <scope>NUCLEOTIDE SEQUENCE [LARGE SCALE GENOMIC DNA]</scope>
    <source>
        <strain evidence="1">P6</strain>
    </source>
</reference>
<dbReference type="EMBL" id="CM047581">
    <property type="protein sequence ID" value="KAI9916823.1"/>
    <property type="molecule type" value="Genomic_DNA"/>
</dbReference>
<keyword evidence="2" id="KW-1185">Reference proteome</keyword>
<protein>
    <submittedName>
        <fullName evidence="1">Uncharacterized protein</fullName>
    </submittedName>
</protein>
<accession>A0ACC0WDB5</accession>
<evidence type="ECO:0000313" key="1">
    <source>
        <dbReference type="EMBL" id="KAI9916823.1"/>
    </source>
</evidence>
<gene>
    <name evidence="1" type="ORF">PsorP6_018159</name>
</gene>
<dbReference type="Proteomes" id="UP001163321">
    <property type="component" value="Chromosome 2"/>
</dbReference>
<evidence type="ECO:0000313" key="2">
    <source>
        <dbReference type="Proteomes" id="UP001163321"/>
    </source>
</evidence>
<name>A0ACC0WDB5_9STRA</name>
<organism evidence="1 2">
    <name type="scientific">Peronosclerospora sorghi</name>
    <dbReference type="NCBI Taxonomy" id="230839"/>
    <lineage>
        <taxon>Eukaryota</taxon>
        <taxon>Sar</taxon>
        <taxon>Stramenopiles</taxon>
        <taxon>Oomycota</taxon>
        <taxon>Peronosporomycetes</taxon>
        <taxon>Peronosporales</taxon>
        <taxon>Peronosporaceae</taxon>
        <taxon>Peronosclerospora</taxon>
    </lineage>
</organism>
<proteinExistence type="predicted"/>